<organism evidence="1 2">
    <name type="scientific">Violaceomyces palustris</name>
    <dbReference type="NCBI Taxonomy" id="1673888"/>
    <lineage>
        <taxon>Eukaryota</taxon>
        <taxon>Fungi</taxon>
        <taxon>Dikarya</taxon>
        <taxon>Basidiomycota</taxon>
        <taxon>Ustilaginomycotina</taxon>
        <taxon>Ustilaginomycetes</taxon>
        <taxon>Violaceomycetales</taxon>
        <taxon>Violaceomycetaceae</taxon>
        <taxon>Violaceomyces</taxon>
    </lineage>
</organism>
<sequence>MSWVSPSMTSRSATSSSSSTSSTKDSTTTSTQQERTPPPPPINKLPVTPDSVANLNPATCLALSDFKDLMRQYRALDDGITTRLNRSFARYRDMGGNSSPSLLSSSSSTSSVKDLGISTYSKAPQEACSIFWKELVKTWVGREEVIKYCVGFVDREAGVGDLPSRSPSRSSTALSRPEDRLDADLSQQASTAVQGGPNLGRGEAESQVLRRQLHNELYIESIVRKRSLDAFKSRCRFFQPTFSQDPQGEREKAMWDGNETPSALAIRRRQFP</sequence>
<evidence type="ECO:0000313" key="2">
    <source>
        <dbReference type="Proteomes" id="UP000245626"/>
    </source>
</evidence>
<keyword evidence="2" id="KW-1185">Reference proteome</keyword>
<dbReference type="EMBL" id="KZ820147">
    <property type="protein sequence ID" value="PWN48751.1"/>
    <property type="molecule type" value="Genomic_DNA"/>
</dbReference>
<proteinExistence type="predicted"/>
<accession>A0ACD0NSF5</accession>
<gene>
    <name evidence="1" type="ORF">IE53DRAFT_178804</name>
</gene>
<dbReference type="Proteomes" id="UP000245626">
    <property type="component" value="Unassembled WGS sequence"/>
</dbReference>
<evidence type="ECO:0000313" key="1">
    <source>
        <dbReference type="EMBL" id="PWN48751.1"/>
    </source>
</evidence>
<name>A0ACD0NSF5_9BASI</name>
<reference evidence="1 2" key="1">
    <citation type="journal article" date="2018" name="Mol. Biol. Evol.">
        <title>Broad Genomic Sampling Reveals a Smut Pathogenic Ancestry of the Fungal Clade Ustilaginomycotina.</title>
        <authorList>
            <person name="Kijpornyongpan T."/>
            <person name="Mondo S.J."/>
            <person name="Barry K."/>
            <person name="Sandor L."/>
            <person name="Lee J."/>
            <person name="Lipzen A."/>
            <person name="Pangilinan J."/>
            <person name="LaButti K."/>
            <person name="Hainaut M."/>
            <person name="Henrissat B."/>
            <person name="Grigoriev I.V."/>
            <person name="Spatafora J.W."/>
            <person name="Aime M.C."/>
        </authorList>
    </citation>
    <scope>NUCLEOTIDE SEQUENCE [LARGE SCALE GENOMIC DNA]</scope>
    <source>
        <strain evidence="1 2">SA 807</strain>
    </source>
</reference>
<protein>
    <submittedName>
        <fullName evidence="1">Uncharacterized protein</fullName>
    </submittedName>
</protein>